<evidence type="ECO:0000256" key="2">
    <source>
        <dbReference type="ARBA" id="ARBA00022692"/>
    </source>
</evidence>
<keyword evidence="5" id="KW-0472">Membrane</keyword>
<dbReference type="Pfam" id="PF13947">
    <property type="entry name" value="GUB_WAK_bind"/>
    <property type="match status" value="1"/>
</dbReference>
<dbReference type="GO" id="GO:0030247">
    <property type="term" value="F:polysaccharide binding"/>
    <property type="evidence" value="ECO:0007669"/>
    <property type="project" value="InterPro"/>
</dbReference>
<reference evidence="7 8" key="1">
    <citation type="journal article" date="2021" name="Commun. Biol.">
        <title>The genome of Shorea leprosula (Dipterocarpaceae) highlights the ecological relevance of drought in aseasonal tropical rainforests.</title>
        <authorList>
            <person name="Ng K.K.S."/>
            <person name="Kobayashi M.J."/>
            <person name="Fawcett J.A."/>
            <person name="Hatakeyama M."/>
            <person name="Paape T."/>
            <person name="Ng C.H."/>
            <person name="Ang C.C."/>
            <person name="Tnah L.H."/>
            <person name="Lee C.T."/>
            <person name="Nishiyama T."/>
            <person name="Sese J."/>
            <person name="O'Brien M.J."/>
            <person name="Copetti D."/>
            <person name="Mohd Noor M.I."/>
            <person name="Ong R.C."/>
            <person name="Putra M."/>
            <person name="Sireger I.Z."/>
            <person name="Indrioko S."/>
            <person name="Kosugi Y."/>
            <person name="Izuno A."/>
            <person name="Isagi Y."/>
            <person name="Lee S.L."/>
            <person name="Shimizu K.K."/>
        </authorList>
    </citation>
    <scope>NUCLEOTIDE SEQUENCE [LARGE SCALE GENOMIC DNA]</scope>
    <source>
        <strain evidence="7">214</strain>
    </source>
</reference>
<organism evidence="7 8">
    <name type="scientific">Rubroshorea leprosula</name>
    <dbReference type="NCBI Taxonomy" id="152421"/>
    <lineage>
        <taxon>Eukaryota</taxon>
        <taxon>Viridiplantae</taxon>
        <taxon>Streptophyta</taxon>
        <taxon>Embryophyta</taxon>
        <taxon>Tracheophyta</taxon>
        <taxon>Spermatophyta</taxon>
        <taxon>Magnoliopsida</taxon>
        <taxon>eudicotyledons</taxon>
        <taxon>Gunneridae</taxon>
        <taxon>Pentapetalae</taxon>
        <taxon>rosids</taxon>
        <taxon>malvids</taxon>
        <taxon>Malvales</taxon>
        <taxon>Dipterocarpaceae</taxon>
        <taxon>Rubroshorea</taxon>
    </lineage>
</organism>
<keyword evidence="3" id="KW-0732">Signal</keyword>
<name>A0AAV5JQ84_9ROSI</name>
<gene>
    <name evidence="7" type="ORF">SLEP1_g27340</name>
</gene>
<evidence type="ECO:0000313" key="8">
    <source>
        <dbReference type="Proteomes" id="UP001054252"/>
    </source>
</evidence>
<keyword evidence="2" id="KW-0812">Transmembrane</keyword>
<evidence type="ECO:0000256" key="4">
    <source>
        <dbReference type="ARBA" id="ARBA00022989"/>
    </source>
</evidence>
<dbReference type="PANTHER" id="PTHR33138">
    <property type="entry name" value="OS01G0690200 PROTEIN"/>
    <property type="match status" value="1"/>
</dbReference>
<evidence type="ECO:0000256" key="5">
    <source>
        <dbReference type="ARBA" id="ARBA00023136"/>
    </source>
</evidence>
<keyword evidence="8" id="KW-1185">Reference proteome</keyword>
<proteinExistence type="predicted"/>
<sequence>MIKNSNFKSTCSAIPLPSILIFLIVTLIKLQTSLCTGHLSYSNCSQTFKCGSIENVSYTFWGVNKADYCCQPGFELGCQNDVPKIKMLNNTFRVLGINTEQQILKVSRDDYWDDVCPTKFINTTIDFKHFSYVSSGLRNLTIFYNCTLDSNSYYYSSSLPLYNCTKNNNTTANWLSLYCTFTSSNDPLLEEYTSNVQIPINETAA</sequence>
<evidence type="ECO:0000256" key="1">
    <source>
        <dbReference type="ARBA" id="ARBA00004167"/>
    </source>
</evidence>
<evidence type="ECO:0000313" key="7">
    <source>
        <dbReference type="EMBL" id="GKV16744.1"/>
    </source>
</evidence>
<evidence type="ECO:0000259" key="6">
    <source>
        <dbReference type="Pfam" id="PF13947"/>
    </source>
</evidence>
<evidence type="ECO:0000256" key="3">
    <source>
        <dbReference type="ARBA" id="ARBA00022729"/>
    </source>
</evidence>
<keyword evidence="4" id="KW-1133">Transmembrane helix</keyword>
<dbReference type="PANTHER" id="PTHR33138:SF72">
    <property type="entry name" value="WALL-ASSOCIATED RECEPTOR KINASE CARBOXY-TERMINAL PROTEIN"/>
    <property type="match status" value="1"/>
</dbReference>
<dbReference type="InterPro" id="IPR025287">
    <property type="entry name" value="WAK_GUB"/>
</dbReference>
<feature type="domain" description="Wall-associated receptor kinase galacturonan-binding" evidence="6">
    <location>
        <begin position="44"/>
        <end position="108"/>
    </location>
</feature>
<dbReference type="GO" id="GO:0016020">
    <property type="term" value="C:membrane"/>
    <property type="evidence" value="ECO:0007669"/>
    <property type="project" value="UniProtKB-SubCell"/>
</dbReference>
<accession>A0AAV5JQ84</accession>
<comment type="caution">
    <text evidence="7">The sequence shown here is derived from an EMBL/GenBank/DDBJ whole genome shotgun (WGS) entry which is preliminary data.</text>
</comment>
<dbReference type="EMBL" id="BPVZ01000046">
    <property type="protein sequence ID" value="GKV16744.1"/>
    <property type="molecule type" value="Genomic_DNA"/>
</dbReference>
<dbReference type="Proteomes" id="UP001054252">
    <property type="component" value="Unassembled WGS sequence"/>
</dbReference>
<comment type="subcellular location">
    <subcellularLocation>
        <location evidence="1">Membrane</location>
        <topology evidence="1">Single-pass membrane protein</topology>
    </subcellularLocation>
</comment>
<protein>
    <recommendedName>
        <fullName evidence="6">Wall-associated receptor kinase galacturonan-binding domain-containing protein</fullName>
    </recommendedName>
</protein>
<dbReference type="AlphaFoldDB" id="A0AAV5JQ84"/>